<dbReference type="Proteomes" id="UP000799772">
    <property type="component" value="Unassembled WGS sequence"/>
</dbReference>
<sequence>MTGCSPLLLLMSGYLSVYTGGATGIGAATVRILANAGANVIFGDVNKDAAEKLTSELNSKDVTFLPTDVTNYADNLKLFRTAIDKYGRVDHGIPCAGIIEKGKWFDPTLTIDSKELEQPETEAVIRVNLIGVLYFTRIATVFLRHNKKSGEDKSVCLIASAAGFRESPGLPTYQATKHAVLGLMRSLRKVIYPREGTRINAVCPGVTDTDMTAAIINDFRKSGQAINSADDVAKVVVGLLTKDDWNGKAVYVEDSNGWEIEDGIVRTMPDWLGKEPTERMMRHLKQISSGAAWEIK</sequence>
<dbReference type="PRINTS" id="PR00081">
    <property type="entry name" value="GDHRDH"/>
</dbReference>
<accession>A0A9P4IQ66</accession>
<dbReference type="PANTHER" id="PTHR44229">
    <property type="entry name" value="15-HYDROXYPROSTAGLANDIN DEHYDROGENASE [NAD(+)]"/>
    <property type="match status" value="1"/>
</dbReference>
<proteinExistence type="inferred from homology"/>
<evidence type="ECO:0000256" key="3">
    <source>
        <dbReference type="SAM" id="SignalP"/>
    </source>
</evidence>
<dbReference type="Pfam" id="PF00106">
    <property type="entry name" value="adh_short"/>
    <property type="match status" value="1"/>
</dbReference>
<comment type="caution">
    <text evidence="4">The sequence shown here is derived from an EMBL/GenBank/DDBJ whole genome shotgun (WGS) entry which is preliminary data.</text>
</comment>
<reference evidence="4" key="1">
    <citation type="journal article" date="2020" name="Stud. Mycol.">
        <title>101 Dothideomycetes genomes: a test case for predicting lifestyles and emergence of pathogens.</title>
        <authorList>
            <person name="Haridas S."/>
            <person name="Albert R."/>
            <person name="Binder M."/>
            <person name="Bloem J."/>
            <person name="Labutti K."/>
            <person name="Salamov A."/>
            <person name="Andreopoulos B."/>
            <person name="Baker S."/>
            <person name="Barry K."/>
            <person name="Bills G."/>
            <person name="Bluhm B."/>
            <person name="Cannon C."/>
            <person name="Castanera R."/>
            <person name="Culley D."/>
            <person name="Daum C."/>
            <person name="Ezra D."/>
            <person name="Gonzalez J."/>
            <person name="Henrissat B."/>
            <person name="Kuo A."/>
            <person name="Liang C."/>
            <person name="Lipzen A."/>
            <person name="Lutzoni F."/>
            <person name="Magnuson J."/>
            <person name="Mondo S."/>
            <person name="Nolan M."/>
            <person name="Ohm R."/>
            <person name="Pangilinan J."/>
            <person name="Park H.-J."/>
            <person name="Ramirez L."/>
            <person name="Alfaro M."/>
            <person name="Sun H."/>
            <person name="Tritt A."/>
            <person name="Yoshinaga Y."/>
            <person name="Zwiers L.-H."/>
            <person name="Turgeon B."/>
            <person name="Goodwin S."/>
            <person name="Spatafora J."/>
            <person name="Crous P."/>
            <person name="Grigoriev I."/>
        </authorList>
    </citation>
    <scope>NUCLEOTIDE SEQUENCE</scope>
    <source>
        <strain evidence="4">CBS 133067</strain>
    </source>
</reference>
<comment type="similarity">
    <text evidence="1">Belongs to the short-chain dehydrogenases/reductases (SDR) family.</text>
</comment>
<organism evidence="4 5">
    <name type="scientific">Rhizodiscina lignyota</name>
    <dbReference type="NCBI Taxonomy" id="1504668"/>
    <lineage>
        <taxon>Eukaryota</taxon>
        <taxon>Fungi</taxon>
        <taxon>Dikarya</taxon>
        <taxon>Ascomycota</taxon>
        <taxon>Pezizomycotina</taxon>
        <taxon>Dothideomycetes</taxon>
        <taxon>Pleosporomycetidae</taxon>
        <taxon>Aulographales</taxon>
        <taxon>Rhizodiscinaceae</taxon>
        <taxon>Rhizodiscina</taxon>
    </lineage>
</organism>
<dbReference type="GO" id="GO:0016616">
    <property type="term" value="F:oxidoreductase activity, acting on the CH-OH group of donors, NAD or NADP as acceptor"/>
    <property type="evidence" value="ECO:0007669"/>
    <property type="project" value="TreeGrafter"/>
</dbReference>
<evidence type="ECO:0000313" key="4">
    <source>
        <dbReference type="EMBL" id="KAF2103350.1"/>
    </source>
</evidence>
<dbReference type="PANTHER" id="PTHR44229:SF4">
    <property type="entry name" value="15-HYDROXYPROSTAGLANDIN DEHYDROGENASE [NAD(+)]"/>
    <property type="match status" value="1"/>
</dbReference>
<feature type="signal peptide" evidence="3">
    <location>
        <begin position="1"/>
        <end position="21"/>
    </location>
</feature>
<evidence type="ECO:0000256" key="2">
    <source>
        <dbReference type="ARBA" id="ARBA00023002"/>
    </source>
</evidence>
<dbReference type="InterPro" id="IPR036291">
    <property type="entry name" value="NAD(P)-bd_dom_sf"/>
</dbReference>
<keyword evidence="2" id="KW-0560">Oxidoreductase</keyword>
<dbReference type="SUPFAM" id="SSF51735">
    <property type="entry name" value="NAD(P)-binding Rossmann-fold domains"/>
    <property type="match status" value="1"/>
</dbReference>
<dbReference type="AlphaFoldDB" id="A0A9P4IQ66"/>
<keyword evidence="3" id="KW-0732">Signal</keyword>
<dbReference type="EMBL" id="ML978122">
    <property type="protein sequence ID" value="KAF2103350.1"/>
    <property type="molecule type" value="Genomic_DNA"/>
</dbReference>
<evidence type="ECO:0000256" key="1">
    <source>
        <dbReference type="ARBA" id="ARBA00006484"/>
    </source>
</evidence>
<evidence type="ECO:0000313" key="5">
    <source>
        <dbReference type="Proteomes" id="UP000799772"/>
    </source>
</evidence>
<dbReference type="GO" id="GO:0005737">
    <property type="term" value="C:cytoplasm"/>
    <property type="evidence" value="ECO:0007669"/>
    <property type="project" value="TreeGrafter"/>
</dbReference>
<feature type="chain" id="PRO_5040385168" evidence="3">
    <location>
        <begin position="22"/>
        <end position="296"/>
    </location>
</feature>
<name>A0A9P4IQ66_9PEZI</name>
<keyword evidence="5" id="KW-1185">Reference proteome</keyword>
<dbReference type="OrthoDB" id="37659at2759"/>
<dbReference type="Gene3D" id="3.40.50.720">
    <property type="entry name" value="NAD(P)-binding Rossmann-like Domain"/>
    <property type="match status" value="1"/>
</dbReference>
<dbReference type="InterPro" id="IPR002347">
    <property type="entry name" value="SDR_fam"/>
</dbReference>
<protein>
    <submittedName>
        <fullName evidence="4">NAD(P)-binding protein</fullName>
    </submittedName>
</protein>
<gene>
    <name evidence="4" type="ORF">NA57DRAFT_63920</name>
</gene>